<sequence length="112" mass="12702">MRRRRWFPVLALGALLMAGVTGYGWFWLDNRCGAPAITALLARKLRQPGQEAGVVIAEQRLATGQFWKNPYRCEAAFVFYRVTASLPQTAWQHITYRVNSFAEVLGVDLVED</sequence>
<dbReference type="Proteomes" id="UP000325255">
    <property type="component" value="Unassembled WGS sequence"/>
</dbReference>
<protein>
    <submittedName>
        <fullName evidence="1">Uncharacterized protein</fullName>
    </submittedName>
</protein>
<evidence type="ECO:0000313" key="2">
    <source>
        <dbReference type="Proteomes" id="UP000325255"/>
    </source>
</evidence>
<keyword evidence="2" id="KW-1185">Reference proteome</keyword>
<reference evidence="1 2" key="1">
    <citation type="submission" date="2019-09" db="EMBL/GenBank/DDBJ databases">
        <title>Genome sequence of Rhodovastum atsumiense, a diverse member of the Acetobacteraceae family of non-sulfur purple photosynthetic bacteria.</title>
        <authorList>
            <person name="Meyer T."/>
            <person name="Kyndt J."/>
        </authorList>
    </citation>
    <scope>NUCLEOTIDE SEQUENCE [LARGE SCALE GENOMIC DNA]</scope>
    <source>
        <strain evidence="1 2">DSM 21279</strain>
    </source>
</reference>
<name>A0A5M6IYL8_9PROT</name>
<comment type="caution">
    <text evidence="1">The sequence shown here is derived from an EMBL/GenBank/DDBJ whole genome shotgun (WGS) entry which is preliminary data.</text>
</comment>
<dbReference type="EMBL" id="VWPK01000006">
    <property type="protein sequence ID" value="KAA5613412.1"/>
    <property type="molecule type" value="Genomic_DNA"/>
</dbReference>
<dbReference type="RefSeq" id="WP_150039523.1">
    <property type="nucleotide sequence ID" value="NZ_OW485601.1"/>
</dbReference>
<accession>A0A5M6IYL8</accession>
<dbReference type="AlphaFoldDB" id="A0A5M6IYL8"/>
<proteinExistence type="predicted"/>
<organism evidence="1 2">
    <name type="scientific">Rhodovastum atsumiense</name>
    <dbReference type="NCBI Taxonomy" id="504468"/>
    <lineage>
        <taxon>Bacteria</taxon>
        <taxon>Pseudomonadati</taxon>
        <taxon>Pseudomonadota</taxon>
        <taxon>Alphaproteobacteria</taxon>
        <taxon>Acetobacterales</taxon>
        <taxon>Acetobacteraceae</taxon>
        <taxon>Rhodovastum</taxon>
    </lineage>
</organism>
<evidence type="ECO:0000313" key="1">
    <source>
        <dbReference type="EMBL" id="KAA5613412.1"/>
    </source>
</evidence>
<gene>
    <name evidence="1" type="ORF">F1189_04970</name>
</gene>